<dbReference type="Proteomes" id="UP000466332">
    <property type="component" value="Unassembled WGS sequence"/>
</dbReference>
<dbReference type="InterPro" id="IPR028962">
    <property type="entry name" value="Imm10"/>
</dbReference>
<protein>
    <submittedName>
        <fullName evidence="1">Uncharacterized protein</fullName>
    </submittedName>
</protein>
<comment type="caution">
    <text evidence="1">The sequence shown here is derived from an EMBL/GenBank/DDBJ whole genome shotgun (WGS) entry which is preliminary data.</text>
</comment>
<gene>
    <name evidence="1" type="ORF">GTP55_26590</name>
</gene>
<evidence type="ECO:0000313" key="1">
    <source>
        <dbReference type="EMBL" id="MYN42916.1"/>
    </source>
</evidence>
<organism evidence="1 2">
    <name type="scientific">Duganella margarita</name>
    <dbReference type="NCBI Taxonomy" id="2692170"/>
    <lineage>
        <taxon>Bacteria</taxon>
        <taxon>Pseudomonadati</taxon>
        <taxon>Pseudomonadota</taxon>
        <taxon>Betaproteobacteria</taxon>
        <taxon>Burkholderiales</taxon>
        <taxon>Oxalobacteraceae</taxon>
        <taxon>Telluria group</taxon>
        <taxon>Duganella</taxon>
    </lineage>
</organism>
<name>A0ABW9WNX5_9BURK</name>
<keyword evidence="2" id="KW-1185">Reference proteome</keyword>
<reference evidence="1 2" key="1">
    <citation type="submission" date="2019-12" db="EMBL/GenBank/DDBJ databases">
        <title>Novel species isolated from a subtropical stream in China.</title>
        <authorList>
            <person name="Lu H."/>
        </authorList>
    </citation>
    <scope>NUCLEOTIDE SEQUENCE [LARGE SCALE GENOMIC DNA]</scope>
    <source>
        <strain evidence="1 2">FT109W</strain>
    </source>
</reference>
<accession>A0ABW9WNX5</accession>
<sequence length="118" mass="13365">MNFELTAKSVSLHEEDGTLVFAFSDDEPGGTRYLMLQHALCPEEQDIQLGLDGLYIERDDQKNGCYHGVHAIKRIDDHIEIDLTEHGMQKLGVDKIIITPTPWTPIIDQGLSRLMDFV</sequence>
<dbReference type="RefSeq" id="WP_161047795.1">
    <property type="nucleotide sequence ID" value="NZ_WWCS01000027.1"/>
</dbReference>
<proteinExistence type="predicted"/>
<dbReference type="Pfam" id="PF15588">
    <property type="entry name" value="Imm10"/>
    <property type="match status" value="1"/>
</dbReference>
<dbReference type="EMBL" id="WWCS01000027">
    <property type="protein sequence ID" value="MYN42916.1"/>
    <property type="molecule type" value="Genomic_DNA"/>
</dbReference>
<evidence type="ECO:0000313" key="2">
    <source>
        <dbReference type="Proteomes" id="UP000466332"/>
    </source>
</evidence>